<keyword evidence="2" id="KW-0540">Nuclease</keyword>
<sequence length="249" mass="27760">MTLGVGVIFAAVAYAGTAELSKLRQRRDEARRIEQTVRQEQLDTLRLEIEQRLEKQRQQTDASLSSLTQGFESLGARIDKQTELGLTAMTQGFEFLDARMDKQTELGLTAMTQGFESLGARMDKQTELGLTAMTQGFESLGARMGKQTEVGLSALSQGFEVLGAKMDRQTDAFRALEEVSRNLSSLREISESLEKSHEAWITASEQDRANLEQQTGALMDALVLTTESKQAVRERLVQLQEHMLSKLVK</sequence>
<dbReference type="RefSeq" id="WP_182538101.1">
    <property type="nucleotide sequence ID" value="NZ_JACJIP010000028.1"/>
</dbReference>
<comment type="caution">
    <text evidence="2">The sequence shown here is derived from an EMBL/GenBank/DDBJ whole genome shotgun (WGS) entry which is preliminary data.</text>
</comment>
<name>A0A7W3XT64_9BACL</name>
<keyword evidence="2" id="KW-0378">Hydrolase</keyword>
<evidence type="ECO:0000313" key="2">
    <source>
        <dbReference type="EMBL" id="MBA9087275.1"/>
    </source>
</evidence>
<protein>
    <submittedName>
        <fullName evidence="2">Exonuclease VII large subunit</fullName>
    </submittedName>
</protein>
<keyword evidence="3" id="KW-1185">Reference proteome</keyword>
<dbReference type="AlphaFoldDB" id="A0A7W3XT64"/>
<dbReference type="Proteomes" id="UP000567067">
    <property type="component" value="Unassembled WGS sequence"/>
</dbReference>
<organism evidence="2 3">
    <name type="scientific">Fontibacillus solani</name>
    <dbReference type="NCBI Taxonomy" id="1572857"/>
    <lineage>
        <taxon>Bacteria</taxon>
        <taxon>Bacillati</taxon>
        <taxon>Bacillota</taxon>
        <taxon>Bacilli</taxon>
        <taxon>Bacillales</taxon>
        <taxon>Paenibacillaceae</taxon>
        <taxon>Fontibacillus</taxon>
    </lineage>
</organism>
<reference evidence="2 3" key="1">
    <citation type="submission" date="2020-08" db="EMBL/GenBank/DDBJ databases">
        <title>Genomic Encyclopedia of Type Strains, Phase III (KMG-III): the genomes of soil and plant-associated and newly described type strains.</title>
        <authorList>
            <person name="Whitman W."/>
        </authorList>
    </citation>
    <scope>NUCLEOTIDE SEQUENCE [LARGE SCALE GENOMIC DNA]</scope>
    <source>
        <strain evidence="2 3">CECT 8693</strain>
    </source>
</reference>
<feature type="coiled-coil region" evidence="1">
    <location>
        <begin position="20"/>
        <end position="59"/>
    </location>
</feature>
<dbReference type="EMBL" id="JACJIP010000028">
    <property type="protein sequence ID" value="MBA9087275.1"/>
    <property type="molecule type" value="Genomic_DNA"/>
</dbReference>
<evidence type="ECO:0000313" key="3">
    <source>
        <dbReference type="Proteomes" id="UP000567067"/>
    </source>
</evidence>
<gene>
    <name evidence="2" type="ORF">FHR92_003759</name>
</gene>
<keyword evidence="1" id="KW-0175">Coiled coil</keyword>
<proteinExistence type="predicted"/>
<keyword evidence="2" id="KW-0269">Exonuclease</keyword>
<dbReference type="GO" id="GO:0004527">
    <property type="term" value="F:exonuclease activity"/>
    <property type="evidence" value="ECO:0007669"/>
    <property type="project" value="UniProtKB-KW"/>
</dbReference>
<accession>A0A7W3XT64</accession>
<evidence type="ECO:0000256" key="1">
    <source>
        <dbReference type="SAM" id="Coils"/>
    </source>
</evidence>